<reference evidence="2" key="1">
    <citation type="submission" date="2021-12" db="EMBL/GenBank/DDBJ databases">
        <authorList>
            <person name="Rodrigo-Torres L."/>
            <person name="Arahal R. D."/>
            <person name="Lucena T."/>
        </authorList>
    </citation>
    <scope>NUCLEOTIDE SEQUENCE</scope>
    <source>
        <strain evidence="2">CECT 8267</strain>
    </source>
</reference>
<accession>A0ABM9AHT1</accession>
<proteinExistence type="predicted"/>
<evidence type="ECO:0000313" key="2">
    <source>
        <dbReference type="EMBL" id="CAH0992559.1"/>
    </source>
</evidence>
<dbReference type="PANTHER" id="PTHR33608:SF12">
    <property type="entry name" value="DUF58 DOMAIN-CONTAINING PROTEIN"/>
    <property type="match status" value="1"/>
</dbReference>
<organism evidence="2 3">
    <name type="scientific">Sinobacterium norvegicum</name>
    <dbReference type="NCBI Taxonomy" id="1641715"/>
    <lineage>
        <taxon>Bacteria</taxon>
        <taxon>Pseudomonadati</taxon>
        <taxon>Pseudomonadota</taxon>
        <taxon>Gammaproteobacteria</taxon>
        <taxon>Cellvibrionales</taxon>
        <taxon>Spongiibacteraceae</taxon>
        <taxon>Sinobacterium</taxon>
    </lineage>
</organism>
<dbReference type="InterPro" id="IPR002881">
    <property type="entry name" value="DUF58"/>
</dbReference>
<dbReference type="Proteomes" id="UP000838100">
    <property type="component" value="Unassembled WGS sequence"/>
</dbReference>
<keyword evidence="3" id="KW-1185">Reference proteome</keyword>
<comment type="caution">
    <text evidence="2">The sequence shown here is derived from an EMBL/GenBank/DDBJ whole genome shotgun (WGS) entry which is preliminary data.</text>
</comment>
<dbReference type="SUPFAM" id="SSF53300">
    <property type="entry name" value="vWA-like"/>
    <property type="match status" value="1"/>
</dbReference>
<dbReference type="InterPro" id="IPR036465">
    <property type="entry name" value="vWFA_dom_sf"/>
</dbReference>
<dbReference type="Pfam" id="PF01882">
    <property type="entry name" value="DUF58"/>
    <property type="match status" value="1"/>
</dbReference>
<gene>
    <name evidence="2" type="ORF">SIN8267_02692</name>
</gene>
<dbReference type="RefSeq" id="WP_237445241.1">
    <property type="nucleotide sequence ID" value="NZ_CAKLPX010000003.1"/>
</dbReference>
<feature type="domain" description="DUF58" evidence="1">
    <location>
        <begin position="56"/>
        <end position="273"/>
    </location>
</feature>
<dbReference type="EMBL" id="CAKLPX010000003">
    <property type="protein sequence ID" value="CAH0992559.1"/>
    <property type="molecule type" value="Genomic_DNA"/>
</dbReference>
<sequence>MATAVLDNRIYSDYKTLLRLKSEAFGFSLSGRHRVDSVLAGRHQSRFRGRGLNFEELRHYQIGDDMRSFDWPVTLRTGKPHVRSYSEEKDNQVILVVDQRPPMFFSSVDTMKSVVAAEVASMMAWQVLADGDRVGAIVFNHQTTQWFRPQRSQHQVLRVLAEIARQNNLLSSDQQISADDNSLTQVLKKLYRQRLNAATIIFVGDWHQCDQTSLTLLKKLQQHNNILTTVISDPMEYQLPDAPNLVVSDGVLQLQIDQLNNNLGQRYSDDYQQQLRRLADVFKRQNIPLIHLDTGGDHRQQLRQYLGGRG</sequence>
<name>A0ABM9AHT1_9GAMM</name>
<dbReference type="PANTHER" id="PTHR33608">
    <property type="entry name" value="BLL2464 PROTEIN"/>
    <property type="match status" value="1"/>
</dbReference>
<evidence type="ECO:0000259" key="1">
    <source>
        <dbReference type="Pfam" id="PF01882"/>
    </source>
</evidence>
<evidence type="ECO:0000313" key="3">
    <source>
        <dbReference type="Proteomes" id="UP000838100"/>
    </source>
</evidence>
<protein>
    <recommendedName>
        <fullName evidence="1">DUF58 domain-containing protein</fullName>
    </recommendedName>
</protein>